<keyword evidence="5" id="KW-0732">Signal</keyword>
<feature type="domain" description="Pilus assembly protein C-terminal" evidence="7">
    <location>
        <begin position="756"/>
        <end position="849"/>
    </location>
</feature>
<sequence length="865" mass="93688">MRIDRRPFVFAGRIPLNADALWPPISSRYRSIEKGFSVGREFIVRSACRVAMAAWASGAAFAAAAQQPAPSLLMQAEQLPADFRDHFFDVPLAMRVERDGQFLGDALGVLSASGAVQLIEFTDADSSSLPADERRRWLALLEAPRALGPCERRCDGLMALHYSVENAVLSIATTLAERSSSYVRYHALPQSGSRGVIVHNNLNLSGGAYQSVAGRYSIDAIGSIGNWSLAGSFLTAQSLERHSEQLYSIPRLYLQREYEGRFVRAGLFVPDMQGGIRTPATPGGLPSTTIGVMAGSSDVLEITSAQPSLYPVYVTANRTGSVEVFRDGVLLYTQPVEPGLQRVDTRTLPGGIYDVEIRLVEDGIVTSTHTELIYKPTRWRNPDQRVRYAFYVGQERTLLDRGARDDGHVAFGGVINWLAHPRLVVGATARQIGRNLALGSSLDLQIGEHANLYANAYRSSRYGVGVDVQMTMRYRKGNVAVSHNRAWQHADKVRRAVAGHTQYTSVSWGHRFNGRSGMTARATYSTGVTKGTGVDLGLTHSHRLFKTDASWRASVFDRPGGGRTGNRNRGVDVTLSLALGNEGRHYSVSTGTRSAGDGRDHYATFGIRQDLANPHVRTVGASVTADSHGVGMGVTAMFEHRLAHGDAFAQRSSYNGGFSGGINLFNSVVFGGGAAALSGSADMVGTDTGMIVDVESDLDDVAIQAHDSYGRSAMLKPGRNFVPVTAYRSGTLQFDFDHDDEPAAVVQPITAEYHMNRGGVGYRKVRVMKTVTVLGRVVNEQGEPLRGAHVLNHAGRAVTEADGFFSMELSERTPTVTVRRPGGGECEISLAGRAHERDADALLVGDLQCVPPQWADQAERPEPQG</sequence>
<evidence type="ECO:0000256" key="1">
    <source>
        <dbReference type="ARBA" id="ARBA00009532"/>
    </source>
</evidence>
<keyword evidence="10" id="KW-1185">Reference proteome</keyword>
<name>A0ABT8PI46_9BURK</name>
<evidence type="ECO:0000313" key="9">
    <source>
        <dbReference type="EMBL" id="MDN7934684.1"/>
    </source>
</evidence>
<accession>A0ABT8PI46</accession>
<dbReference type="InterPro" id="IPR032636">
    <property type="entry name" value="Pilus_assem_E-set-like_dom"/>
</dbReference>
<dbReference type="RefSeq" id="WP_301756770.1">
    <property type="nucleotide sequence ID" value="NZ_JAUJSQ010000011.1"/>
</dbReference>
<reference evidence="9" key="1">
    <citation type="submission" date="2023-07" db="EMBL/GenBank/DDBJ databases">
        <title>A collection of bacterial strains from the Burkholderia cepacia Research Laboratory and Repository.</title>
        <authorList>
            <person name="Lipuma J."/>
            <person name="Spilker T."/>
            <person name="Caverly L."/>
        </authorList>
    </citation>
    <scope>NUCLEOTIDE SEQUENCE</scope>
    <source>
        <strain evidence="9">AU42020</strain>
    </source>
</reference>
<evidence type="ECO:0000259" key="7">
    <source>
        <dbReference type="Pfam" id="PF15976"/>
    </source>
</evidence>
<dbReference type="EMBL" id="JAUJSQ010000011">
    <property type="protein sequence ID" value="MDN7934684.1"/>
    <property type="molecule type" value="Genomic_DNA"/>
</dbReference>
<evidence type="ECO:0000256" key="4">
    <source>
        <dbReference type="ARBA" id="ARBA00022558"/>
    </source>
</evidence>
<evidence type="ECO:0000259" key="8">
    <source>
        <dbReference type="Pfam" id="PF16967"/>
    </source>
</evidence>
<gene>
    <name evidence="9" type="ORF">QZM52_25735</name>
</gene>
<evidence type="ECO:0000256" key="6">
    <source>
        <dbReference type="ARBA" id="ARBA00025239"/>
    </source>
</evidence>
<keyword evidence="3" id="KW-0813">Transport</keyword>
<comment type="similarity">
    <text evidence="1">Belongs to the EcpC/MatD family.</text>
</comment>
<dbReference type="Proteomes" id="UP001171606">
    <property type="component" value="Unassembled WGS sequence"/>
</dbReference>
<dbReference type="Pfam" id="PF15976">
    <property type="entry name" value="CooC_C"/>
    <property type="match status" value="1"/>
</dbReference>
<evidence type="ECO:0000256" key="2">
    <source>
        <dbReference type="ARBA" id="ARBA00020795"/>
    </source>
</evidence>
<feature type="domain" description="Pilus assembly protein E-set like" evidence="8">
    <location>
        <begin position="310"/>
        <end position="375"/>
    </location>
</feature>
<proteinExistence type="inferred from homology"/>
<evidence type="ECO:0000256" key="3">
    <source>
        <dbReference type="ARBA" id="ARBA00022448"/>
    </source>
</evidence>
<dbReference type="InterPro" id="IPR008969">
    <property type="entry name" value="CarboxyPept-like_regulatory"/>
</dbReference>
<dbReference type="Pfam" id="PF16967">
    <property type="entry name" value="TcfC"/>
    <property type="match status" value="1"/>
</dbReference>
<evidence type="ECO:0000313" key="10">
    <source>
        <dbReference type="Proteomes" id="UP001171606"/>
    </source>
</evidence>
<keyword evidence="4" id="KW-1029">Fimbrium biogenesis</keyword>
<evidence type="ECO:0000256" key="5">
    <source>
        <dbReference type="ARBA" id="ARBA00022729"/>
    </source>
</evidence>
<comment type="function">
    <text evidence="6">Part of the ecpRABCDE operon, which encodes the E.coli common pilus (ECP). ECP is found in both commensal and pathogenic strains and plays a dual role in early-stage biofilm development and host cell recognition.</text>
</comment>
<protein>
    <recommendedName>
        <fullName evidence="2">Probable outer membrane usher protein EcpC</fullName>
    </recommendedName>
</protein>
<dbReference type="SUPFAM" id="SSF49464">
    <property type="entry name" value="Carboxypeptidase regulatory domain-like"/>
    <property type="match status" value="1"/>
</dbReference>
<dbReference type="InterPro" id="IPR031917">
    <property type="entry name" value="Pilus_assem_C"/>
</dbReference>
<comment type="caution">
    <text evidence="9">The sequence shown here is derived from an EMBL/GenBank/DDBJ whole genome shotgun (WGS) entry which is preliminary data.</text>
</comment>
<organism evidence="9 10">
    <name type="scientific">Burkholderia metallica</name>
    <dbReference type="NCBI Taxonomy" id="488729"/>
    <lineage>
        <taxon>Bacteria</taxon>
        <taxon>Pseudomonadati</taxon>
        <taxon>Pseudomonadota</taxon>
        <taxon>Betaproteobacteria</taxon>
        <taxon>Burkholderiales</taxon>
        <taxon>Burkholderiaceae</taxon>
        <taxon>Burkholderia</taxon>
        <taxon>Burkholderia cepacia complex</taxon>
    </lineage>
</organism>